<reference evidence="2 3" key="1">
    <citation type="submission" date="2018-09" db="EMBL/GenBank/DDBJ databases">
        <title>Genomic investigation of the strawberry pathogen Phytophthora fragariae indicates pathogenicity is determined by transcriptional variation in three key races.</title>
        <authorList>
            <person name="Adams T.M."/>
            <person name="Armitage A.D."/>
            <person name="Sobczyk M.K."/>
            <person name="Bates H.J."/>
            <person name="Dunwell J.M."/>
            <person name="Nellist C.F."/>
            <person name="Harrison R.J."/>
        </authorList>
    </citation>
    <scope>NUCLEOTIDE SEQUENCE [LARGE SCALE GENOMIC DNA]</scope>
    <source>
        <strain evidence="2 3">BC-23</strain>
    </source>
</reference>
<proteinExistence type="predicted"/>
<dbReference type="AlphaFoldDB" id="A0A6G0MXF5"/>
<comment type="caution">
    <text evidence="2">The sequence shown here is derived from an EMBL/GenBank/DDBJ whole genome shotgun (WGS) entry which is preliminary data.</text>
</comment>
<name>A0A6G0MXF5_9STRA</name>
<dbReference type="Proteomes" id="UP000476176">
    <property type="component" value="Unassembled WGS sequence"/>
</dbReference>
<feature type="region of interest" description="Disordered" evidence="1">
    <location>
        <begin position="1"/>
        <end position="90"/>
    </location>
</feature>
<organism evidence="2 3">
    <name type="scientific">Phytophthora fragariae</name>
    <dbReference type="NCBI Taxonomy" id="53985"/>
    <lineage>
        <taxon>Eukaryota</taxon>
        <taxon>Sar</taxon>
        <taxon>Stramenopiles</taxon>
        <taxon>Oomycota</taxon>
        <taxon>Peronosporomycetes</taxon>
        <taxon>Peronosporales</taxon>
        <taxon>Peronosporaceae</taxon>
        <taxon>Phytophthora</taxon>
    </lineage>
</organism>
<feature type="compositionally biased region" description="Basic and acidic residues" evidence="1">
    <location>
        <begin position="119"/>
        <end position="136"/>
    </location>
</feature>
<evidence type="ECO:0000313" key="3">
    <source>
        <dbReference type="Proteomes" id="UP000476176"/>
    </source>
</evidence>
<feature type="compositionally biased region" description="Polar residues" evidence="1">
    <location>
        <begin position="1"/>
        <end position="12"/>
    </location>
</feature>
<accession>A0A6G0MXF5</accession>
<evidence type="ECO:0000256" key="1">
    <source>
        <dbReference type="SAM" id="MobiDB-lite"/>
    </source>
</evidence>
<evidence type="ECO:0000313" key="2">
    <source>
        <dbReference type="EMBL" id="KAE9185574.1"/>
    </source>
</evidence>
<protein>
    <submittedName>
        <fullName evidence="2">Uncharacterized protein</fullName>
    </submittedName>
</protein>
<sequence>MKHTMSSEQENAATEEERSKRTWNSSTKLVQPRRAARLTATSRGRTNGGPVNGSSGLKQTRRAASAGPTQQNRNSDHRVEEQENESEQQTLTRELLERAVSTAFGGLLQESTLDATAFPDHESQASELSSVRDKDNTPPIDSSATQIEASLRKTLEASTSLSVSHRQRRREHAEALQQATSDTRAAREFQRRMKHAAFEHRERKMAVQALQARIQREIQFLTATAADLEKREFLLNDAFETYERALRLELGLVDSACSTSKQKQVGASPKRSC</sequence>
<dbReference type="EMBL" id="QXGC01002481">
    <property type="protein sequence ID" value="KAE9185574.1"/>
    <property type="molecule type" value="Genomic_DNA"/>
</dbReference>
<feature type="region of interest" description="Disordered" evidence="1">
    <location>
        <begin position="114"/>
        <end position="144"/>
    </location>
</feature>
<gene>
    <name evidence="2" type="ORF">PF004_g23321</name>
</gene>